<gene>
    <name evidence="2" type="ORF">PoB_001941200</name>
</gene>
<evidence type="ECO:0000313" key="3">
    <source>
        <dbReference type="Proteomes" id="UP000735302"/>
    </source>
</evidence>
<dbReference type="AlphaFoldDB" id="A0AAV3ZEM7"/>
<organism evidence="2 3">
    <name type="scientific">Plakobranchus ocellatus</name>
    <dbReference type="NCBI Taxonomy" id="259542"/>
    <lineage>
        <taxon>Eukaryota</taxon>
        <taxon>Metazoa</taxon>
        <taxon>Spiralia</taxon>
        <taxon>Lophotrochozoa</taxon>
        <taxon>Mollusca</taxon>
        <taxon>Gastropoda</taxon>
        <taxon>Heterobranchia</taxon>
        <taxon>Euthyneura</taxon>
        <taxon>Panpulmonata</taxon>
        <taxon>Sacoglossa</taxon>
        <taxon>Placobranchoidea</taxon>
        <taxon>Plakobranchidae</taxon>
        <taxon>Plakobranchus</taxon>
    </lineage>
</organism>
<name>A0AAV3ZEM7_9GAST</name>
<keyword evidence="3" id="KW-1185">Reference proteome</keyword>
<accession>A0AAV3ZEM7</accession>
<protein>
    <submittedName>
        <fullName evidence="2">TBC1 domain family member 2b</fullName>
    </submittedName>
</protein>
<sequence length="173" mass="18292">MSGFLYIASPQKGDLRLLGPPSGRGADGGARIRDRRVPADLRADSQATVPSTPPIVMMMMMMMMMSKFPSFPVHIKVISGFQTLRQARAPVAGLVPATEGRLASHCATDAPVVLSHKSVNRPQQGDLRLSGPPSGQDAGGGARTRDRRVPADLRADSLATVPPTPHQTSCATT</sequence>
<reference evidence="2 3" key="1">
    <citation type="journal article" date="2021" name="Elife">
        <title>Chloroplast acquisition without the gene transfer in kleptoplastic sea slugs, Plakobranchus ocellatus.</title>
        <authorList>
            <person name="Maeda T."/>
            <person name="Takahashi S."/>
            <person name="Yoshida T."/>
            <person name="Shimamura S."/>
            <person name="Takaki Y."/>
            <person name="Nagai Y."/>
            <person name="Toyoda A."/>
            <person name="Suzuki Y."/>
            <person name="Arimoto A."/>
            <person name="Ishii H."/>
            <person name="Satoh N."/>
            <person name="Nishiyama T."/>
            <person name="Hasebe M."/>
            <person name="Maruyama T."/>
            <person name="Minagawa J."/>
            <person name="Obokata J."/>
            <person name="Shigenobu S."/>
        </authorList>
    </citation>
    <scope>NUCLEOTIDE SEQUENCE [LARGE SCALE GENOMIC DNA]</scope>
</reference>
<dbReference type="Proteomes" id="UP000735302">
    <property type="component" value="Unassembled WGS sequence"/>
</dbReference>
<evidence type="ECO:0000313" key="2">
    <source>
        <dbReference type="EMBL" id="GFN92906.1"/>
    </source>
</evidence>
<proteinExistence type="predicted"/>
<dbReference type="EMBL" id="BLXT01002301">
    <property type="protein sequence ID" value="GFN92906.1"/>
    <property type="molecule type" value="Genomic_DNA"/>
</dbReference>
<feature type="compositionally biased region" description="Basic and acidic residues" evidence="1">
    <location>
        <begin position="143"/>
        <end position="155"/>
    </location>
</feature>
<evidence type="ECO:0000256" key="1">
    <source>
        <dbReference type="SAM" id="MobiDB-lite"/>
    </source>
</evidence>
<comment type="caution">
    <text evidence="2">The sequence shown here is derived from an EMBL/GenBank/DDBJ whole genome shotgun (WGS) entry which is preliminary data.</text>
</comment>
<feature type="region of interest" description="Disordered" evidence="1">
    <location>
        <begin position="114"/>
        <end position="173"/>
    </location>
</feature>